<dbReference type="RefSeq" id="WP_092650415.1">
    <property type="nucleotide sequence ID" value="NZ_FOHA01000003.1"/>
</dbReference>
<feature type="signal peptide" evidence="2">
    <location>
        <begin position="1"/>
        <end position="29"/>
    </location>
</feature>
<keyword evidence="1" id="KW-0472">Membrane</keyword>
<organism evidence="3 4">
    <name type="scientific">Isobaculum melis</name>
    <dbReference type="NCBI Taxonomy" id="142588"/>
    <lineage>
        <taxon>Bacteria</taxon>
        <taxon>Bacillati</taxon>
        <taxon>Bacillota</taxon>
        <taxon>Bacilli</taxon>
        <taxon>Lactobacillales</taxon>
        <taxon>Carnobacteriaceae</taxon>
        <taxon>Isobaculum</taxon>
    </lineage>
</organism>
<feature type="chain" id="PRO_5039015717" description="LPXTG-motif cell wall anchor domain-containing protein" evidence="2">
    <location>
        <begin position="30"/>
        <end position="373"/>
    </location>
</feature>
<dbReference type="Proteomes" id="UP000198948">
    <property type="component" value="Unassembled WGS sequence"/>
</dbReference>
<dbReference type="EMBL" id="FOHA01000003">
    <property type="protein sequence ID" value="SER67091.1"/>
    <property type="molecule type" value="Genomic_DNA"/>
</dbReference>
<evidence type="ECO:0000313" key="4">
    <source>
        <dbReference type="Proteomes" id="UP000198948"/>
    </source>
</evidence>
<keyword evidence="4" id="KW-1185">Reference proteome</keyword>
<feature type="transmembrane region" description="Helical" evidence="1">
    <location>
        <begin position="344"/>
        <end position="366"/>
    </location>
</feature>
<sequence>MKNDLTKKFLKSALILGVGVTTFVSPLLAGHTAVQAAEEQASTRATLWDPDATEVLVAEKNIVIGYKDDFNGSGKFDYRVFGEGINDIDISASHELVEYDVPFTVSFEHDGEQYEFTLTRKNPATPVSPIETVKSVLYNGKAITASNFPKVHVGSDGEVDVADFTFVDAEGSAVDGDITATPVDTSIVSTTQKTTITLTEQVITRSTPKSVSIEVPVVVANPTMVKTTVEEATYTIKSTSTEANPSVLTSQDGKIKLEAWSIGTDQYTLRTTNIETGETKLNNFDTSYGSYTVSLVDDIVNTTSDYVFNFNFDNTPAGTKALENTTTATPENASKPTNLAKTNVNLGVIPSLGSLGLMGLSGAAFIKSRKNKK</sequence>
<name>A0A1H9R2M6_9LACT</name>
<evidence type="ECO:0000313" key="3">
    <source>
        <dbReference type="EMBL" id="SER67091.1"/>
    </source>
</evidence>
<gene>
    <name evidence="3" type="ORF">SAMN04488559_10324</name>
</gene>
<evidence type="ECO:0008006" key="5">
    <source>
        <dbReference type="Google" id="ProtNLM"/>
    </source>
</evidence>
<keyword evidence="2" id="KW-0732">Signal</keyword>
<keyword evidence="1" id="KW-0812">Transmembrane</keyword>
<protein>
    <recommendedName>
        <fullName evidence="5">LPXTG-motif cell wall anchor domain-containing protein</fullName>
    </recommendedName>
</protein>
<evidence type="ECO:0000256" key="2">
    <source>
        <dbReference type="SAM" id="SignalP"/>
    </source>
</evidence>
<dbReference type="AlphaFoldDB" id="A0A1H9R2M6"/>
<reference evidence="3 4" key="1">
    <citation type="submission" date="2016-10" db="EMBL/GenBank/DDBJ databases">
        <authorList>
            <person name="de Groot N.N."/>
        </authorList>
    </citation>
    <scope>NUCLEOTIDE SEQUENCE [LARGE SCALE GENOMIC DNA]</scope>
    <source>
        <strain evidence="3 4">DSM 13760</strain>
    </source>
</reference>
<evidence type="ECO:0000256" key="1">
    <source>
        <dbReference type="SAM" id="Phobius"/>
    </source>
</evidence>
<accession>A0A1H9R2M6</accession>
<keyword evidence="1" id="KW-1133">Transmembrane helix</keyword>
<proteinExistence type="predicted"/>